<keyword evidence="2" id="KW-0472">Membrane</keyword>
<organism evidence="3 4">
    <name type="scientific">Henningerozyma blattae (strain ATCC 34711 / CBS 6284 / DSM 70876 / NBRC 10599 / NRRL Y-10934 / UCD 77-7)</name>
    <name type="common">Yeast</name>
    <name type="synonym">Tetrapisispora blattae</name>
    <dbReference type="NCBI Taxonomy" id="1071380"/>
    <lineage>
        <taxon>Eukaryota</taxon>
        <taxon>Fungi</taxon>
        <taxon>Dikarya</taxon>
        <taxon>Ascomycota</taxon>
        <taxon>Saccharomycotina</taxon>
        <taxon>Saccharomycetes</taxon>
        <taxon>Saccharomycetales</taxon>
        <taxon>Saccharomycetaceae</taxon>
        <taxon>Henningerozyma</taxon>
    </lineage>
</organism>
<dbReference type="eggNOG" id="ENOG502T29V">
    <property type="taxonomic scope" value="Eukaryota"/>
</dbReference>
<dbReference type="RefSeq" id="XP_004181009.1">
    <property type="nucleotide sequence ID" value="XM_004180961.1"/>
</dbReference>
<keyword evidence="2" id="KW-0812">Transmembrane</keyword>
<feature type="region of interest" description="Disordered" evidence="1">
    <location>
        <begin position="1"/>
        <end position="21"/>
    </location>
</feature>
<accession>I2H538</accession>
<feature type="transmembrane region" description="Helical" evidence="2">
    <location>
        <begin position="49"/>
        <end position="67"/>
    </location>
</feature>
<keyword evidence="2" id="KW-1133">Transmembrane helix</keyword>
<dbReference type="KEGG" id="tbl:TBLA_0E04360"/>
<protein>
    <submittedName>
        <fullName evidence="3">Uncharacterized protein</fullName>
    </submittedName>
</protein>
<dbReference type="HOGENOM" id="CLU_1205476_0_0_1"/>
<dbReference type="FunCoup" id="I2H538">
    <property type="interactions" value="123"/>
</dbReference>
<evidence type="ECO:0000256" key="1">
    <source>
        <dbReference type="SAM" id="MobiDB-lite"/>
    </source>
</evidence>
<dbReference type="Proteomes" id="UP000002866">
    <property type="component" value="Chromosome 5"/>
</dbReference>
<name>I2H538_HENB6</name>
<feature type="compositionally biased region" description="Polar residues" evidence="1">
    <location>
        <begin position="1"/>
        <end position="15"/>
    </location>
</feature>
<sequence length="202" mass="24007">MSSLPDQTKSLLAPQSSSDEEEKEELLELPKSKYISYFSHQFWVLNEYLRFRICYYNLIFCSVIVLFSNDHKLWLPLTYVFIVLDIFYGWVILILLTAPIRKKYVLGVDGQLELMLLVIDNKPGLDLEKWDSITLQINSHLFNTHRWMNTDFIFDGKQCLQLFEYLIKPNKFIQLYVDPALINLNLQIEEARRCHYESLEIN</sequence>
<reference evidence="3 4" key="1">
    <citation type="journal article" date="2011" name="Proc. Natl. Acad. Sci. U.S.A.">
        <title>Evolutionary erosion of yeast sex chromosomes by mating-type switching accidents.</title>
        <authorList>
            <person name="Gordon J.L."/>
            <person name="Armisen D."/>
            <person name="Proux-Wera E."/>
            <person name="Oheigeartaigh S.S."/>
            <person name="Byrne K.P."/>
            <person name="Wolfe K.H."/>
        </authorList>
    </citation>
    <scope>NUCLEOTIDE SEQUENCE [LARGE SCALE GENOMIC DNA]</scope>
    <source>
        <strain evidence="4">ATCC 34711 / CBS 6284 / DSM 70876 / NBRC 10599 / NRRL Y-10934 / UCD 77-7</strain>
    </source>
</reference>
<evidence type="ECO:0000313" key="3">
    <source>
        <dbReference type="EMBL" id="CCH61490.1"/>
    </source>
</evidence>
<dbReference type="Pfam" id="PF00674">
    <property type="entry name" value="DUP"/>
    <property type="match status" value="1"/>
</dbReference>
<evidence type="ECO:0000313" key="4">
    <source>
        <dbReference type="Proteomes" id="UP000002866"/>
    </source>
</evidence>
<proteinExistence type="predicted"/>
<dbReference type="AlphaFoldDB" id="I2H538"/>
<dbReference type="InterPro" id="IPR001142">
    <property type="entry name" value="DUP/COS"/>
</dbReference>
<keyword evidence="4" id="KW-1185">Reference proteome</keyword>
<gene>
    <name evidence="3" type="primary">TBLA0E04360</name>
    <name evidence="3" type="ORF">TBLA_0E04360</name>
</gene>
<evidence type="ECO:0000256" key="2">
    <source>
        <dbReference type="SAM" id="Phobius"/>
    </source>
</evidence>
<dbReference type="GeneID" id="14496563"/>
<feature type="transmembrane region" description="Helical" evidence="2">
    <location>
        <begin position="73"/>
        <end position="96"/>
    </location>
</feature>
<dbReference type="OMA" id="LFRITIY"/>
<dbReference type="InParanoid" id="I2H538"/>
<dbReference type="EMBL" id="HE806320">
    <property type="protein sequence ID" value="CCH61490.1"/>
    <property type="molecule type" value="Genomic_DNA"/>
</dbReference>